<keyword evidence="4" id="KW-1185">Reference proteome</keyword>
<dbReference type="HOGENOM" id="CLU_2084577_0_0_1"/>
<organism evidence="3 4">
    <name type="scientific">Phialophora macrospora</name>
    <dbReference type="NCBI Taxonomy" id="1851006"/>
    <lineage>
        <taxon>Eukaryota</taxon>
        <taxon>Fungi</taxon>
        <taxon>Dikarya</taxon>
        <taxon>Ascomycota</taxon>
        <taxon>Pezizomycotina</taxon>
        <taxon>Eurotiomycetes</taxon>
        <taxon>Chaetothyriomycetidae</taxon>
        <taxon>Chaetothyriales</taxon>
        <taxon>Herpotrichiellaceae</taxon>
        <taxon>Phialophora</taxon>
    </lineage>
</organism>
<evidence type="ECO:0008006" key="5">
    <source>
        <dbReference type="Google" id="ProtNLM"/>
    </source>
</evidence>
<sequence>MSLSSTAQEQEPEPEGAPSQTAKTRETDTPFWHYRAAPSSAPISFDGPEALVFALTFERNNTVDKREDTATIGTGSFASVVKAKELRSQEIFAAKVLRLKGPRIRRAEVESVGRAFD</sequence>
<dbReference type="STRING" id="5601.A0A0D2DK75"/>
<dbReference type="InterPro" id="IPR017441">
    <property type="entry name" value="Protein_kinase_ATP_BS"/>
</dbReference>
<name>A0A0D2DK75_9EURO</name>
<proteinExistence type="predicted"/>
<keyword evidence="1" id="KW-0547">Nucleotide-binding</keyword>
<evidence type="ECO:0000256" key="1">
    <source>
        <dbReference type="PROSITE-ProRule" id="PRU10141"/>
    </source>
</evidence>
<gene>
    <name evidence="3" type="ORF">PV04_10952</name>
</gene>
<dbReference type="SUPFAM" id="SSF56112">
    <property type="entry name" value="Protein kinase-like (PK-like)"/>
    <property type="match status" value="1"/>
</dbReference>
<dbReference type="PROSITE" id="PS00107">
    <property type="entry name" value="PROTEIN_KINASE_ATP"/>
    <property type="match status" value="1"/>
</dbReference>
<reference evidence="3 4" key="1">
    <citation type="submission" date="2015-01" db="EMBL/GenBank/DDBJ databases">
        <title>The Genome Sequence of Capronia semiimmersa CBS27337.</title>
        <authorList>
            <consortium name="The Broad Institute Genomics Platform"/>
            <person name="Cuomo C."/>
            <person name="de Hoog S."/>
            <person name="Gorbushina A."/>
            <person name="Stielow B."/>
            <person name="Teixiera M."/>
            <person name="Abouelleil A."/>
            <person name="Chapman S.B."/>
            <person name="Priest M."/>
            <person name="Young S.K."/>
            <person name="Wortman J."/>
            <person name="Nusbaum C."/>
            <person name="Birren B."/>
        </authorList>
    </citation>
    <scope>NUCLEOTIDE SEQUENCE [LARGE SCALE GENOMIC DNA]</scope>
    <source>
        <strain evidence="3 4">CBS 27337</strain>
    </source>
</reference>
<dbReference type="GO" id="GO:0005524">
    <property type="term" value="F:ATP binding"/>
    <property type="evidence" value="ECO:0007669"/>
    <property type="project" value="UniProtKB-UniRule"/>
</dbReference>
<evidence type="ECO:0000313" key="4">
    <source>
        <dbReference type="Proteomes" id="UP000054266"/>
    </source>
</evidence>
<dbReference type="AlphaFoldDB" id="A0A0D2DK75"/>
<accession>A0A0D2DK75</accession>
<evidence type="ECO:0000313" key="3">
    <source>
        <dbReference type="EMBL" id="KIW62822.1"/>
    </source>
</evidence>
<feature type="region of interest" description="Disordered" evidence="2">
    <location>
        <begin position="1"/>
        <end position="30"/>
    </location>
</feature>
<dbReference type="InterPro" id="IPR011009">
    <property type="entry name" value="Kinase-like_dom_sf"/>
</dbReference>
<dbReference type="Proteomes" id="UP000054266">
    <property type="component" value="Unassembled WGS sequence"/>
</dbReference>
<protein>
    <recommendedName>
        <fullName evidence="5">Protein kinase domain-containing protein</fullName>
    </recommendedName>
</protein>
<evidence type="ECO:0000256" key="2">
    <source>
        <dbReference type="SAM" id="MobiDB-lite"/>
    </source>
</evidence>
<keyword evidence="1" id="KW-0067">ATP-binding</keyword>
<feature type="binding site" evidence="1">
    <location>
        <position position="95"/>
    </location>
    <ligand>
        <name>ATP</name>
        <dbReference type="ChEBI" id="CHEBI:30616"/>
    </ligand>
</feature>
<dbReference type="Gene3D" id="3.30.200.20">
    <property type="entry name" value="Phosphorylase Kinase, domain 1"/>
    <property type="match status" value="1"/>
</dbReference>
<dbReference type="EMBL" id="KN846963">
    <property type="protein sequence ID" value="KIW62822.1"/>
    <property type="molecule type" value="Genomic_DNA"/>
</dbReference>